<sequence>MLTCTILVFKRFYENEWDDDFALRSPKPRRERRPKHNPVLEEDFIEEEEENVNDNDESRENVDSQVDSDLPAVQELNEKACFYL</sequence>
<evidence type="ECO:0000313" key="2">
    <source>
        <dbReference type="EMBL" id="CAJ0608284.1"/>
    </source>
</evidence>
<feature type="compositionally biased region" description="Basic residues" evidence="1">
    <location>
        <begin position="26"/>
        <end position="36"/>
    </location>
</feature>
<gene>
    <name evidence="2" type="ORF">CYNAS_LOCUS20267</name>
</gene>
<reference evidence="2" key="1">
    <citation type="submission" date="2023-07" db="EMBL/GenBank/DDBJ databases">
        <authorList>
            <consortium name="CYATHOMIX"/>
        </authorList>
    </citation>
    <scope>NUCLEOTIDE SEQUENCE</scope>
    <source>
        <strain evidence="2">N/A</strain>
    </source>
</reference>
<evidence type="ECO:0000256" key="1">
    <source>
        <dbReference type="SAM" id="MobiDB-lite"/>
    </source>
</evidence>
<name>A0AA36MCR0_CYLNA</name>
<dbReference type="EMBL" id="CATQJL010000316">
    <property type="protein sequence ID" value="CAJ0608284.1"/>
    <property type="molecule type" value="Genomic_DNA"/>
</dbReference>
<proteinExistence type="predicted"/>
<dbReference type="Proteomes" id="UP001176961">
    <property type="component" value="Unassembled WGS sequence"/>
</dbReference>
<comment type="caution">
    <text evidence="2">The sequence shown here is derived from an EMBL/GenBank/DDBJ whole genome shotgun (WGS) entry which is preliminary data.</text>
</comment>
<accession>A0AA36MCR0</accession>
<protein>
    <submittedName>
        <fullName evidence="2">Uncharacterized protein</fullName>
    </submittedName>
</protein>
<feature type="compositionally biased region" description="Acidic residues" evidence="1">
    <location>
        <begin position="40"/>
        <end position="55"/>
    </location>
</feature>
<dbReference type="AlphaFoldDB" id="A0AA36MCR0"/>
<evidence type="ECO:0000313" key="3">
    <source>
        <dbReference type="Proteomes" id="UP001176961"/>
    </source>
</evidence>
<feature type="region of interest" description="Disordered" evidence="1">
    <location>
        <begin position="24"/>
        <end position="73"/>
    </location>
</feature>
<keyword evidence="3" id="KW-1185">Reference proteome</keyword>
<organism evidence="2 3">
    <name type="scientific">Cylicocyclus nassatus</name>
    <name type="common">Nematode worm</name>
    <dbReference type="NCBI Taxonomy" id="53992"/>
    <lineage>
        <taxon>Eukaryota</taxon>
        <taxon>Metazoa</taxon>
        <taxon>Ecdysozoa</taxon>
        <taxon>Nematoda</taxon>
        <taxon>Chromadorea</taxon>
        <taxon>Rhabditida</taxon>
        <taxon>Rhabditina</taxon>
        <taxon>Rhabditomorpha</taxon>
        <taxon>Strongyloidea</taxon>
        <taxon>Strongylidae</taxon>
        <taxon>Cylicocyclus</taxon>
    </lineage>
</organism>